<dbReference type="Pfam" id="PF24346">
    <property type="entry name" value="DUF7507"/>
    <property type="match status" value="1"/>
</dbReference>
<dbReference type="Proteomes" id="UP000242164">
    <property type="component" value="Unassembled WGS sequence"/>
</dbReference>
<reference evidence="5 6" key="1">
    <citation type="submission" date="2016-08" db="EMBL/GenBank/DDBJ databases">
        <authorList>
            <person name="Loux V."/>
            <person name="Rue O."/>
        </authorList>
    </citation>
    <scope>NUCLEOTIDE SEQUENCE [LARGE SCALE GENOMIC DNA]</scope>
    <source>
        <strain evidence="5 6">AFSSA_08CEB44bac</strain>
    </source>
</reference>
<feature type="chain" id="PRO_5043757597" evidence="2">
    <location>
        <begin position="32"/>
        <end position="743"/>
    </location>
</feature>
<gene>
    <name evidence="5" type="ORF">BCB44BAC_01233</name>
</gene>
<sequence>MREPYKKRNGRRVITSLLCLSVLTTPIVSEAATEQTNNSKITSKEQIGHMILQVTPSNPTPMPGETITYRYKLTNATNKVIKDVWIADWNVNMLQGRFDLDNDNAFGPGETITMTKKFTVPKDVTEGQTLRSLATVYGVIDGEKITTQAKTFITVDVVQPEISLKVSTNKEVVTPGETIIYTYHIKNTGNRNLTNVWGADWHLGMYQEYADIGPDKILIPGEEVTVQKEFTVPEDEEDQKLIYSVASYYGYYGDTVVKQDARIGITVSHELINKATKGVNRLFTDEGHSTLHANITQRDIDAAAKLILSLPEAKHKQQLQQELEKAQNLLNHLNNATSIVHGLFGDESHSNLHNETTQKEIDAAKEKVSQLPDNNNKTELLNEIKKAQQLLNNREATQLKNAQQAVNALFSDDKHTILNDSLTEKEINAAKQKVELVSNSPEKEVLQKEIERAEHLLNILNETRKNVDALFTDRFHTALKESITQVDINNVKIKVDQLSSNNDKQTLIKEIEKAQNLFNATQTLKLQNAQKAINDLFTANDHNTLKANITQADIDASKAKVDQLPDTEDKTNLLNEIKKAQQLFSELQKAQELLESLFTNGIGTPVKQGITQTDIDKVRTDLKKLPDSPGRTKLLSRVPRNFSNITWYAKPFGNKNVTDSQKITVTKLYKNTQHAPFIDFDFDYSLKGAQVTVSNRDVLDPIIYPDYAEAGNLNMKIMNRGTTKVTISSADGLYFKEITVKVI</sequence>
<feature type="domain" description="Pesticidal crystal protein Cry1Aa" evidence="3">
    <location>
        <begin position="462"/>
        <end position="520"/>
    </location>
</feature>
<protein>
    <submittedName>
        <fullName evidence="5">Conserved repeat domain</fullName>
    </submittedName>
</protein>
<keyword evidence="2" id="KW-0732">Signal</keyword>
<evidence type="ECO:0000313" key="5">
    <source>
        <dbReference type="EMBL" id="SCL87912.1"/>
    </source>
</evidence>
<feature type="coiled-coil region" evidence="1">
    <location>
        <begin position="570"/>
        <end position="600"/>
    </location>
</feature>
<dbReference type="AlphaFoldDB" id="A0AAX2CEC0"/>
<comment type="caution">
    <text evidence="5">The sequence shown here is derived from an EMBL/GenBank/DDBJ whole genome shotgun (WGS) entry which is preliminary data.</text>
</comment>
<evidence type="ECO:0000259" key="3">
    <source>
        <dbReference type="Pfam" id="PF18449"/>
    </source>
</evidence>
<dbReference type="Pfam" id="PF18449">
    <property type="entry name" value="Endotoxin_C2"/>
    <property type="match status" value="6"/>
</dbReference>
<feature type="domain" description="Pesticidal crystal protein Cry1Aa" evidence="3">
    <location>
        <begin position="586"/>
        <end position="638"/>
    </location>
</feature>
<feature type="domain" description="Pesticidal crystal protein Cry1Aa" evidence="3">
    <location>
        <begin position="333"/>
        <end position="392"/>
    </location>
</feature>
<dbReference type="Gene3D" id="2.60.40.10">
    <property type="entry name" value="Immunoglobulins"/>
    <property type="match status" value="1"/>
</dbReference>
<name>A0AAX2CEC0_9BACI</name>
<keyword evidence="1" id="KW-0175">Coiled coil</keyword>
<dbReference type="InterPro" id="IPR054544">
    <property type="entry name" value="Pest_crys_Cry1Aa_dom-IV"/>
</dbReference>
<feature type="domain" description="DUF7507" evidence="4">
    <location>
        <begin position="160"/>
        <end position="250"/>
    </location>
</feature>
<evidence type="ECO:0000256" key="2">
    <source>
        <dbReference type="SAM" id="SignalP"/>
    </source>
</evidence>
<feature type="domain" description="Pesticidal crystal protein Cry1Aa" evidence="3">
    <location>
        <begin position="398"/>
        <end position="458"/>
    </location>
</feature>
<dbReference type="RefSeq" id="WP_087098146.1">
    <property type="nucleotide sequence ID" value="NZ_CP066179.1"/>
</dbReference>
<dbReference type="InterPro" id="IPR055354">
    <property type="entry name" value="DUF7507"/>
</dbReference>
<feature type="domain" description="Pesticidal crystal protein Cry1Aa" evidence="3">
    <location>
        <begin position="525"/>
        <end position="585"/>
    </location>
</feature>
<dbReference type="EMBL" id="FMIK01000019">
    <property type="protein sequence ID" value="SCL87912.1"/>
    <property type="molecule type" value="Genomic_DNA"/>
</dbReference>
<dbReference type="InterPro" id="IPR047589">
    <property type="entry name" value="DUF11_rpt"/>
</dbReference>
<evidence type="ECO:0000256" key="1">
    <source>
        <dbReference type="SAM" id="Coils"/>
    </source>
</evidence>
<feature type="signal peptide" evidence="2">
    <location>
        <begin position="1"/>
        <end position="31"/>
    </location>
</feature>
<proteinExistence type="predicted"/>
<organism evidence="5 6">
    <name type="scientific">Bacillus cytotoxicus</name>
    <dbReference type="NCBI Taxonomy" id="580165"/>
    <lineage>
        <taxon>Bacteria</taxon>
        <taxon>Bacillati</taxon>
        <taxon>Bacillota</taxon>
        <taxon>Bacilli</taxon>
        <taxon>Bacillales</taxon>
        <taxon>Bacillaceae</taxon>
        <taxon>Bacillus</taxon>
        <taxon>Bacillus cereus group</taxon>
    </lineage>
</organism>
<feature type="domain" description="Pesticidal crystal protein Cry1Aa" evidence="3">
    <location>
        <begin position="272"/>
        <end position="331"/>
    </location>
</feature>
<accession>A0AAX2CEC0</accession>
<dbReference type="InterPro" id="IPR013783">
    <property type="entry name" value="Ig-like_fold"/>
</dbReference>
<evidence type="ECO:0000313" key="6">
    <source>
        <dbReference type="Proteomes" id="UP000242164"/>
    </source>
</evidence>
<dbReference type="NCBIfam" id="TIGR01451">
    <property type="entry name" value="B_ant_repeat"/>
    <property type="match status" value="1"/>
</dbReference>
<evidence type="ECO:0000259" key="4">
    <source>
        <dbReference type="Pfam" id="PF24346"/>
    </source>
</evidence>